<dbReference type="Pfam" id="PF02469">
    <property type="entry name" value="Fasciclin"/>
    <property type="match status" value="1"/>
</dbReference>
<gene>
    <name evidence="3" type="ORF">B0H66DRAFT_526530</name>
</gene>
<dbReference type="PANTHER" id="PTHR10900">
    <property type="entry name" value="PERIOSTIN-RELATED"/>
    <property type="match status" value="1"/>
</dbReference>
<dbReference type="GO" id="GO:0016236">
    <property type="term" value="P:macroautophagy"/>
    <property type="evidence" value="ECO:0007669"/>
    <property type="project" value="TreeGrafter"/>
</dbReference>
<feature type="chain" id="PRO_5042205112" evidence="1">
    <location>
        <begin position="20"/>
        <end position="349"/>
    </location>
</feature>
<name>A0AAE0IQ67_9PEZI</name>
<dbReference type="PANTHER" id="PTHR10900:SF77">
    <property type="entry name" value="FI19380P1"/>
    <property type="match status" value="1"/>
</dbReference>
<comment type="caution">
    <text evidence="3">The sequence shown here is derived from an EMBL/GenBank/DDBJ whole genome shotgun (WGS) entry which is preliminary data.</text>
</comment>
<keyword evidence="1" id="KW-0732">Signal</keyword>
<sequence length="349" mass="37111">MHPLRLFGLLSHIVTLVYSQSLQTVLQDNGLTEFLQELRETDPDLLDVPAGSKLIVYAPSNEAVNGSSVIVRRDDSKDEEKKKQIARNQIHFANTIAPILRRRQSGDAGGTAAASGSVFRTLLNGSEFVNLGPGKNQSVVEKSLSGAPRPEAVFSGLGAKANVVAADIPFDGGVIRPIDQFLVLPRNLSTSLPALGLGDFKSALERTGLLETFDKATSLTILAPQNSALENSSCWWSDAKLTSALKLQVLVDFPGYTPLLKNNAKYRTLGGTSVTVVIRDNKIFVGGAEILAADAIIKNGVLHTVDRWVSAASPPSPPPIVAAATGLSLSTHHWILVVMGMAVATGFSL</sequence>
<dbReference type="InterPro" id="IPR000782">
    <property type="entry name" value="FAS1_domain"/>
</dbReference>
<evidence type="ECO:0000256" key="1">
    <source>
        <dbReference type="SAM" id="SignalP"/>
    </source>
</evidence>
<protein>
    <submittedName>
        <fullName evidence="3">FAS1 domain-containing protein</fullName>
    </submittedName>
</protein>
<organism evidence="3 4">
    <name type="scientific">Apodospora peruviana</name>
    <dbReference type="NCBI Taxonomy" id="516989"/>
    <lineage>
        <taxon>Eukaryota</taxon>
        <taxon>Fungi</taxon>
        <taxon>Dikarya</taxon>
        <taxon>Ascomycota</taxon>
        <taxon>Pezizomycotina</taxon>
        <taxon>Sordariomycetes</taxon>
        <taxon>Sordariomycetidae</taxon>
        <taxon>Sordariales</taxon>
        <taxon>Lasiosphaeriaceae</taxon>
        <taxon>Apodospora</taxon>
    </lineage>
</organism>
<dbReference type="PROSITE" id="PS50213">
    <property type="entry name" value="FAS1"/>
    <property type="match status" value="1"/>
</dbReference>
<reference evidence="3" key="2">
    <citation type="submission" date="2023-06" db="EMBL/GenBank/DDBJ databases">
        <authorList>
            <consortium name="Lawrence Berkeley National Laboratory"/>
            <person name="Haridas S."/>
            <person name="Hensen N."/>
            <person name="Bonometti L."/>
            <person name="Westerberg I."/>
            <person name="Brannstrom I.O."/>
            <person name="Guillou S."/>
            <person name="Cros-Aarteil S."/>
            <person name="Calhoun S."/>
            <person name="Kuo A."/>
            <person name="Mondo S."/>
            <person name="Pangilinan J."/>
            <person name="Riley R."/>
            <person name="Labutti K."/>
            <person name="Andreopoulos B."/>
            <person name="Lipzen A."/>
            <person name="Chen C."/>
            <person name="Yanf M."/>
            <person name="Daum C."/>
            <person name="Ng V."/>
            <person name="Clum A."/>
            <person name="Steindorff A."/>
            <person name="Ohm R."/>
            <person name="Martin F."/>
            <person name="Silar P."/>
            <person name="Natvig D."/>
            <person name="Lalanne C."/>
            <person name="Gautier V."/>
            <person name="Ament-Velasquez S.L."/>
            <person name="Kruys A."/>
            <person name="Hutchinson M.I."/>
            <person name="Powell A.J."/>
            <person name="Barry K."/>
            <person name="Miller A.N."/>
            <person name="Grigoriev I.V."/>
            <person name="Debuchy R."/>
            <person name="Gladieux P."/>
            <person name="Thoren M.H."/>
            <person name="Johannesson H."/>
        </authorList>
    </citation>
    <scope>NUCLEOTIDE SEQUENCE</scope>
    <source>
        <strain evidence="3">CBS 118394</strain>
    </source>
</reference>
<feature type="domain" description="FAS1" evidence="2">
    <location>
        <begin position="184"/>
        <end position="309"/>
    </location>
</feature>
<dbReference type="GO" id="GO:0000329">
    <property type="term" value="C:fungal-type vacuole membrane"/>
    <property type="evidence" value="ECO:0007669"/>
    <property type="project" value="TreeGrafter"/>
</dbReference>
<feature type="signal peptide" evidence="1">
    <location>
        <begin position="1"/>
        <end position="19"/>
    </location>
</feature>
<dbReference type="SUPFAM" id="SSF82153">
    <property type="entry name" value="FAS1 domain"/>
    <property type="match status" value="1"/>
</dbReference>
<evidence type="ECO:0000313" key="4">
    <source>
        <dbReference type="Proteomes" id="UP001283341"/>
    </source>
</evidence>
<reference evidence="3" key="1">
    <citation type="journal article" date="2023" name="Mol. Phylogenet. Evol.">
        <title>Genome-scale phylogeny and comparative genomics of the fungal order Sordariales.</title>
        <authorList>
            <person name="Hensen N."/>
            <person name="Bonometti L."/>
            <person name="Westerberg I."/>
            <person name="Brannstrom I.O."/>
            <person name="Guillou S."/>
            <person name="Cros-Aarteil S."/>
            <person name="Calhoun S."/>
            <person name="Haridas S."/>
            <person name="Kuo A."/>
            <person name="Mondo S."/>
            <person name="Pangilinan J."/>
            <person name="Riley R."/>
            <person name="LaButti K."/>
            <person name="Andreopoulos B."/>
            <person name="Lipzen A."/>
            <person name="Chen C."/>
            <person name="Yan M."/>
            <person name="Daum C."/>
            <person name="Ng V."/>
            <person name="Clum A."/>
            <person name="Steindorff A."/>
            <person name="Ohm R.A."/>
            <person name="Martin F."/>
            <person name="Silar P."/>
            <person name="Natvig D.O."/>
            <person name="Lalanne C."/>
            <person name="Gautier V."/>
            <person name="Ament-Velasquez S.L."/>
            <person name="Kruys A."/>
            <person name="Hutchinson M.I."/>
            <person name="Powell A.J."/>
            <person name="Barry K."/>
            <person name="Miller A.N."/>
            <person name="Grigoriev I.V."/>
            <person name="Debuchy R."/>
            <person name="Gladieux P."/>
            <person name="Hiltunen Thoren M."/>
            <person name="Johannesson H."/>
        </authorList>
    </citation>
    <scope>NUCLEOTIDE SEQUENCE</scope>
    <source>
        <strain evidence="3">CBS 118394</strain>
    </source>
</reference>
<dbReference type="InterPro" id="IPR050904">
    <property type="entry name" value="Adhesion/Biosynth-related"/>
</dbReference>
<dbReference type="EMBL" id="JAUEDM010000001">
    <property type="protein sequence ID" value="KAK3329137.1"/>
    <property type="molecule type" value="Genomic_DNA"/>
</dbReference>
<evidence type="ECO:0000313" key="3">
    <source>
        <dbReference type="EMBL" id="KAK3329137.1"/>
    </source>
</evidence>
<dbReference type="InterPro" id="IPR036378">
    <property type="entry name" value="FAS1_dom_sf"/>
</dbReference>
<dbReference type="Gene3D" id="2.30.180.10">
    <property type="entry name" value="FAS1 domain"/>
    <property type="match status" value="2"/>
</dbReference>
<dbReference type="AlphaFoldDB" id="A0AAE0IQ67"/>
<dbReference type="Proteomes" id="UP001283341">
    <property type="component" value="Unassembled WGS sequence"/>
</dbReference>
<proteinExistence type="predicted"/>
<accession>A0AAE0IQ67</accession>
<evidence type="ECO:0000259" key="2">
    <source>
        <dbReference type="PROSITE" id="PS50213"/>
    </source>
</evidence>
<keyword evidence="4" id="KW-1185">Reference proteome</keyword>